<feature type="transmembrane region" description="Helical" evidence="5">
    <location>
        <begin position="69"/>
        <end position="87"/>
    </location>
</feature>
<dbReference type="EMBL" id="JAVDYF010000001">
    <property type="protein sequence ID" value="MDR7356082.1"/>
    <property type="molecule type" value="Genomic_DNA"/>
</dbReference>
<evidence type="ECO:0000256" key="3">
    <source>
        <dbReference type="ARBA" id="ARBA00022989"/>
    </source>
</evidence>
<dbReference type="Proteomes" id="UP001183619">
    <property type="component" value="Unassembled WGS sequence"/>
</dbReference>
<feature type="transmembrane region" description="Helical" evidence="5">
    <location>
        <begin position="128"/>
        <end position="151"/>
    </location>
</feature>
<feature type="transmembrane region" description="Helical" evidence="5">
    <location>
        <begin position="93"/>
        <end position="116"/>
    </location>
</feature>
<comment type="subcellular location">
    <subcellularLocation>
        <location evidence="1">Cell membrane</location>
        <topology evidence="1">Multi-pass membrane protein</topology>
    </subcellularLocation>
</comment>
<dbReference type="SUPFAM" id="SSF103473">
    <property type="entry name" value="MFS general substrate transporter"/>
    <property type="match status" value="1"/>
</dbReference>
<comment type="caution">
    <text evidence="7">The sequence shown here is derived from an EMBL/GenBank/DDBJ whole genome shotgun (WGS) entry which is preliminary data.</text>
</comment>
<feature type="transmembrane region" description="Helical" evidence="5">
    <location>
        <begin position="276"/>
        <end position="297"/>
    </location>
</feature>
<dbReference type="Gene3D" id="1.20.1250.20">
    <property type="entry name" value="MFS general substrate transporter like domains"/>
    <property type="match status" value="2"/>
</dbReference>
<keyword evidence="3 5" id="KW-1133">Transmembrane helix</keyword>
<evidence type="ECO:0000256" key="2">
    <source>
        <dbReference type="ARBA" id="ARBA00022692"/>
    </source>
</evidence>
<feature type="transmembrane region" description="Helical" evidence="5">
    <location>
        <begin position="157"/>
        <end position="178"/>
    </location>
</feature>
<evidence type="ECO:0000256" key="4">
    <source>
        <dbReference type="ARBA" id="ARBA00023136"/>
    </source>
</evidence>
<feature type="transmembrane region" description="Helical" evidence="5">
    <location>
        <begin position="42"/>
        <end position="62"/>
    </location>
</feature>
<dbReference type="PANTHER" id="PTHR23531">
    <property type="entry name" value="QUINOLENE RESISTANCE PROTEIN NORA"/>
    <property type="match status" value="1"/>
</dbReference>
<keyword evidence="4 5" id="KW-0472">Membrane</keyword>
<dbReference type="InterPro" id="IPR036259">
    <property type="entry name" value="MFS_trans_sf"/>
</dbReference>
<keyword evidence="8" id="KW-1185">Reference proteome</keyword>
<dbReference type="InterPro" id="IPR020846">
    <property type="entry name" value="MFS_dom"/>
</dbReference>
<gene>
    <name evidence="7" type="ORF">J2S37_002620</name>
</gene>
<keyword evidence="2 5" id="KW-0812">Transmembrane</keyword>
<sequence>MIRGFLPLSCATAAAFGALALMLPVIPLAVIAQSGNETLAGASTTVFMAATVLTQLCTNAVIAKVGYRAVMIAASLLLGLPTLAYIVSMDPVVLMSVAAVRGVGFGSLCVAQFALIGHLSPPGMLGKVSGMIGFFTGGAQMVAVPAGLWLVDVTKGYTLVFSVGAAIALAAAALAFFIPSPSPDELNEEVEFNDDPRIYRRPRPNSLVVTIVPAIAIASVSMGYGAVSSFLPATLREVDSVSGATFAGVLLAVGGGAQMIFRYLSGVLADKRSSPGATMIPGQIMAICGFVGFVVVVESGWSLWWLFIPAFLFGAGFGLVANEALLEMFMRVPRAKVGQASTVWNASFDTGTGVGAVTLGYVASVQGYSGAYVVAAGLVVFGVFAEIADRVHNPEHR</sequence>
<evidence type="ECO:0000259" key="6">
    <source>
        <dbReference type="PROSITE" id="PS50850"/>
    </source>
</evidence>
<evidence type="ECO:0000256" key="5">
    <source>
        <dbReference type="SAM" id="Phobius"/>
    </source>
</evidence>
<name>A0ABU2BBS0_9CORY</name>
<evidence type="ECO:0000256" key="1">
    <source>
        <dbReference type="ARBA" id="ARBA00004651"/>
    </source>
</evidence>
<proteinExistence type="predicted"/>
<protein>
    <submittedName>
        <fullName evidence="7">MFS family arabinose efflux permease</fullName>
    </submittedName>
</protein>
<evidence type="ECO:0000313" key="7">
    <source>
        <dbReference type="EMBL" id="MDR7356082.1"/>
    </source>
</evidence>
<evidence type="ECO:0000313" key="8">
    <source>
        <dbReference type="Proteomes" id="UP001183619"/>
    </source>
</evidence>
<organism evidence="7 8">
    <name type="scientific">Corynebacterium felinum</name>
    <dbReference type="NCBI Taxonomy" id="131318"/>
    <lineage>
        <taxon>Bacteria</taxon>
        <taxon>Bacillati</taxon>
        <taxon>Actinomycetota</taxon>
        <taxon>Actinomycetes</taxon>
        <taxon>Mycobacteriales</taxon>
        <taxon>Corynebacteriaceae</taxon>
        <taxon>Corynebacterium</taxon>
    </lineage>
</organism>
<dbReference type="InterPro" id="IPR011701">
    <property type="entry name" value="MFS"/>
</dbReference>
<feature type="domain" description="Major facilitator superfamily (MFS) profile" evidence="6">
    <location>
        <begin position="1"/>
        <end position="394"/>
    </location>
</feature>
<dbReference type="PANTHER" id="PTHR23531:SF1">
    <property type="entry name" value="QUINOLENE RESISTANCE PROTEIN NORA"/>
    <property type="match status" value="1"/>
</dbReference>
<feature type="transmembrane region" description="Helical" evidence="5">
    <location>
        <begin position="303"/>
        <end position="321"/>
    </location>
</feature>
<feature type="transmembrane region" description="Helical" evidence="5">
    <location>
        <begin position="207"/>
        <end position="231"/>
    </location>
</feature>
<accession>A0ABU2BBS0</accession>
<feature type="transmembrane region" description="Helical" evidence="5">
    <location>
        <begin position="243"/>
        <end position="264"/>
    </location>
</feature>
<feature type="transmembrane region" description="Helical" evidence="5">
    <location>
        <begin position="369"/>
        <end position="388"/>
    </location>
</feature>
<dbReference type="Pfam" id="PF07690">
    <property type="entry name" value="MFS_1"/>
    <property type="match status" value="1"/>
</dbReference>
<dbReference type="RefSeq" id="WP_277103218.1">
    <property type="nucleotide sequence ID" value="NZ_BAAAJS010000056.1"/>
</dbReference>
<reference evidence="7 8" key="1">
    <citation type="submission" date="2023-07" db="EMBL/GenBank/DDBJ databases">
        <title>Sequencing the genomes of 1000 actinobacteria strains.</title>
        <authorList>
            <person name="Klenk H.-P."/>
        </authorList>
    </citation>
    <scope>NUCLEOTIDE SEQUENCE [LARGE SCALE GENOMIC DNA]</scope>
    <source>
        <strain evidence="7 8">DSM 44508</strain>
    </source>
</reference>
<dbReference type="InterPro" id="IPR052714">
    <property type="entry name" value="MFS_Exporter"/>
</dbReference>
<dbReference type="PROSITE" id="PS50850">
    <property type="entry name" value="MFS"/>
    <property type="match status" value="1"/>
</dbReference>